<evidence type="ECO:0000259" key="1">
    <source>
        <dbReference type="PROSITE" id="PS50006"/>
    </source>
</evidence>
<dbReference type="InterPro" id="IPR000253">
    <property type="entry name" value="FHA_dom"/>
</dbReference>
<protein>
    <recommendedName>
        <fullName evidence="1">FHA domain-containing protein</fullName>
    </recommendedName>
</protein>
<evidence type="ECO:0000313" key="3">
    <source>
        <dbReference type="Proteomes" id="UP000475325"/>
    </source>
</evidence>
<organism evidence="2 3">
    <name type="scientific">Orbilia oligospora</name>
    <name type="common">Nematode-trapping fungus</name>
    <name type="synonym">Arthrobotrys oligospora</name>
    <dbReference type="NCBI Taxonomy" id="2813651"/>
    <lineage>
        <taxon>Eukaryota</taxon>
        <taxon>Fungi</taxon>
        <taxon>Dikarya</taxon>
        <taxon>Ascomycota</taxon>
        <taxon>Pezizomycotina</taxon>
        <taxon>Orbiliomycetes</taxon>
        <taxon>Orbiliales</taxon>
        <taxon>Orbiliaceae</taxon>
        <taxon>Orbilia</taxon>
    </lineage>
</organism>
<dbReference type="EMBL" id="WIQW01000001">
    <property type="protein sequence ID" value="KAF3113569.1"/>
    <property type="molecule type" value="Genomic_DNA"/>
</dbReference>
<dbReference type="PROSITE" id="PS50006">
    <property type="entry name" value="FHA_DOMAIN"/>
    <property type="match status" value="1"/>
</dbReference>
<dbReference type="SUPFAM" id="SSF49879">
    <property type="entry name" value="SMAD/FHA domain"/>
    <property type="match status" value="1"/>
</dbReference>
<comment type="caution">
    <text evidence="2">The sequence shown here is derived from an EMBL/GenBank/DDBJ whole genome shotgun (WGS) entry which is preliminary data.</text>
</comment>
<feature type="domain" description="FHA" evidence="1">
    <location>
        <begin position="30"/>
        <end position="92"/>
    </location>
</feature>
<dbReference type="AlphaFoldDB" id="A0A7C8NMH5"/>
<accession>A0A7C8NMH5</accession>
<proteinExistence type="predicted"/>
<gene>
    <name evidence="2" type="ORF">TWF102_000224</name>
</gene>
<name>A0A7C8NMH5_ORBOL</name>
<dbReference type="InterPro" id="IPR008984">
    <property type="entry name" value="SMAD_FHA_dom_sf"/>
</dbReference>
<evidence type="ECO:0000313" key="2">
    <source>
        <dbReference type="EMBL" id="KAF3113569.1"/>
    </source>
</evidence>
<reference evidence="2 3" key="1">
    <citation type="submission" date="2019-06" db="EMBL/GenBank/DDBJ databases">
        <authorList>
            <person name="Palmer J.M."/>
        </authorList>
    </citation>
    <scope>NUCLEOTIDE SEQUENCE [LARGE SCALE GENOMIC DNA]</scope>
    <source>
        <strain evidence="2 3">TWF102</strain>
    </source>
</reference>
<sequence length="218" mass="24393">MSCIFSHPPVPPLRNVFNIPQIEDMFDLFALADRNSTSTPFKRDADIFLGDNLKTSEFISGAHFAIGFNQKSGILMLTNYSRGGTFVRSGTHDDPYAGPVRRLCGDDSSSILERQTQIILADHNFMAIIPRNSDDQKYQALLTTELKGPFSGYMTPITPPEGGSPVYHNGYNIQNIIRKAHPLDRTHVDIFVAVRISTGDKFVVKCFLKQENPQTKEI</sequence>
<dbReference type="Proteomes" id="UP000475325">
    <property type="component" value="Unassembled WGS sequence"/>
</dbReference>